<dbReference type="AlphaFoldDB" id="A0A9Q1H1H2"/>
<evidence type="ECO:0000313" key="2">
    <source>
        <dbReference type="Proteomes" id="UP001152320"/>
    </source>
</evidence>
<organism evidence="1 2">
    <name type="scientific">Holothuria leucospilota</name>
    <name type="common">Black long sea cucumber</name>
    <name type="synonym">Mertensiothuria leucospilota</name>
    <dbReference type="NCBI Taxonomy" id="206669"/>
    <lineage>
        <taxon>Eukaryota</taxon>
        <taxon>Metazoa</taxon>
        <taxon>Echinodermata</taxon>
        <taxon>Eleutherozoa</taxon>
        <taxon>Echinozoa</taxon>
        <taxon>Holothuroidea</taxon>
        <taxon>Aspidochirotacea</taxon>
        <taxon>Aspidochirotida</taxon>
        <taxon>Holothuriidae</taxon>
        <taxon>Holothuria</taxon>
    </lineage>
</organism>
<sequence>MFCSNLYHITSSGLMLLAIRHFISLENGVILCVCHWNTQPALQYIEMNNDGESQDWMACTLCRSSRQGVDVLLRAQQRKVDWPQTSNQAESPLQESLPFTTIDEAFESMLQYMSTSSRQCKRFFASSPPHTHNCDDKYHCSRFHTSQYPYRPRRHPLQQTENMNILVAPGTYAVTAGAWGKDSQQTHVVRLDPGQSVNLDFNL</sequence>
<reference evidence="1" key="1">
    <citation type="submission" date="2021-10" db="EMBL/GenBank/DDBJ databases">
        <title>Tropical sea cucumber genome reveals ecological adaptation and Cuvierian tubules defense mechanism.</title>
        <authorList>
            <person name="Chen T."/>
        </authorList>
    </citation>
    <scope>NUCLEOTIDE SEQUENCE</scope>
    <source>
        <strain evidence="1">Nanhai2018</strain>
        <tissue evidence="1">Muscle</tissue>
    </source>
</reference>
<dbReference type="Proteomes" id="UP001152320">
    <property type="component" value="Chromosome 12"/>
</dbReference>
<evidence type="ECO:0000313" key="1">
    <source>
        <dbReference type="EMBL" id="KAJ8031602.1"/>
    </source>
</evidence>
<dbReference type="PANTHER" id="PTHR14330:SF2">
    <property type="entry name" value="A-KINASE-INTERACTING PROTEIN 1"/>
    <property type="match status" value="1"/>
</dbReference>
<name>A0A9Q1H1H2_HOLLE</name>
<accession>A0A9Q1H1H2</accession>
<dbReference type="GO" id="GO:1901222">
    <property type="term" value="P:regulation of non-canonical NF-kappaB signal transduction"/>
    <property type="evidence" value="ECO:0007669"/>
    <property type="project" value="InterPro"/>
</dbReference>
<protein>
    <submittedName>
        <fullName evidence="1">A-kinase-interacting protein 1</fullName>
    </submittedName>
</protein>
<proteinExistence type="predicted"/>
<gene>
    <name evidence="1" type="ORF">HOLleu_24844</name>
</gene>
<dbReference type="OrthoDB" id="5945634at2759"/>
<dbReference type="PANTHER" id="PTHR14330">
    <property type="entry name" value="A-KINASE-INTERACTING PROTEIN 1"/>
    <property type="match status" value="1"/>
</dbReference>
<dbReference type="InterPro" id="IPR033214">
    <property type="entry name" value="AKIP1"/>
</dbReference>
<keyword evidence="2" id="KW-1185">Reference proteome</keyword>
<dbReference type="EMBL" id="JAIZAY010000012">
    <property type="protein sequence ID" value="KAJ8031602.1"/>
    <property type="molecule type" value="Genomic_DNA"/>
</dbReference>
<dbReference type="GO" id="GO:0005654">
    <property type="term" value="C:nucleoplasm"/>
    <property type="evidence" value="ECO:0007669"/>
    <property type="project" value="TreeGrafter"/>
</dbReference>
<comment type="caution">
    <text evidence="1">The sequence shown here is derived from an EMBL/GenBank/DDBJ whole genome shotgun (WGS) entry which is preliminary data.</text>
</comment>